<dbReference type="PRINTS" id="PR00332">
    <property type="entry name" value="HISTRIAD"/>
</dbReference>
<evidence type="ECO:0000256" key="2">
    <source>
        <dbReference type="PIRSR" id="PIRSR601310-3"/>
    </source>
</evidence>
<dbReference type="InterPro" id="IPR011146">
    <property type="entry name" value="HIT-like"/>
</dbReference>
<gene>
    <name evidence="5" type="ORF">ElP_00390</name>
</gene>
<dbReference type="Proteomes" id="UP000317835">
    <property type="component" value="Chromosome"/>
</dbReference>
<evidence type="ECO:0000313" key="6">
    <source>
        <dbReference type="Proteomes" id="UP000317835"/>
    </source>
</evidence>
<evidence type="ECO:0000256" key="3">
    <source>
        <dbReference type="PROSITE-ProRule" id="PRU00464"/>
    </source>
</evidence>
<dbReference type="Pfam" id="PF01230">
    <property type="entry name" value="HIT"/>
    <property type="match status" value="1"/>
</dbReference>
<evidence type="ECO:0000256" key="1">
    <source>
        <dbReference type="PIRSR" id="PIRSR601310-1"/>
    </source>
</evidence>
<dbReference type="KEGG" id="tpla:ElP_00390"/>
<proteinExistence type="predicted"/>
<dbReference type="InterPro" id="IPR001310">
    <property type="entry name" value="Histidine_triad_HIT"/>
</dbReference>
<keyword evidence="6" id="KW-1185">Reference proteome</keyword>
<dbReference type="GO" id="GO:0009117">
    <property type="term" value="P:nucleotide metabolic process"/>
    <property type="evidence" value="ECO:0007669"/>
    <property type="project" value="TreeGrafter"/>
</dbReference>
<dbReference type="PANTHER" id="PTHR46648:SF1">
    <property type="entry name" value="ADENOSINE 5'-MONOPHOSPHORAMIDASE HNT1"/>
    <property type="match status" value="1"/>
</dbReference>
<dbReference type="EMBL" id="CP036426">
    <property type="protein sequence ID" value="QDV32216.1"/>
    <property type="molecule type" value="Genomic_DNA"/>
</dbReference>
<evidence type="ECO:0000259" key="4">
    <source>
        <dbReference type="PROSITE" id="PS51084"/>
    </source>
</evidence>
<evidence type="ECO:0000313" key="5">
    <source>
        <dbReference type="EMBL" id="QDV32216.1"/>
    </source>
</evidence>
<dbReference type="Gene3D" id="3.30.428.10">
    <property type="entry name" value="HIT-like"/>
    <property type="match status" value="1"/>
</dbReference>
<organism evidence="5 6">
    <name type="scientific">Tautonia plasticadhaerens</name>
    <dbReference type="NCBI Taxonomy" id="2527974"/>
    <lineage>
        <taxon>Bacteria</taxon>
        <taxon>Pseudomonadati</taxon>
        <taxon>Planctomycetota</taxon>
        <taxon>Planctomycetia</taxon>
        <taxon>Isosphaerales</taxon>
        <taxon>Isosphaeraceae</taxon>
        <taxon>Tautonia</taxon>
    </lineage>
</organism>
<feature type="active site" description="Tele-AMP-histidine intermediate" evidence="1">
    <location>
        <position position="102"/>
    </location>
</feature>
<sequence>MAYDPQNVFARILRGEIPAAKVLETDGALAFLDVGPVNKGHLLIVPKAEAATLSDLPDDVSAHVGSLLPRLCRAVKQATGADGLNVIVNHGEVAGQSVHHVHWHIVPRFKDDAFRWPWPQQSYSGDEAEQMRDRIRHALGDGES</sequence>
<dbReference type="PROSITE" id="PS51084">
    <property type="entry name" value="HIT_2"/>
    <property type="match status" value="1"/>
</dbReference>
<dbReference type="InterPro" id="IPR036265">
    <property type="entry name" value="HIT-like_sf"/>
</dbReference>
<accession>A0A518GUG0</accession>
<dbReference type="OrthoDB" id="9784774at2"/>
<dbReference type="SUPFAM" id="SSF54197">
    <property type="entry name" value="HIT-like"/>
    <property type="match status" value="1"/>
</dbReference>
<dbReference type="EC" id="3.-.-.-" evidence="5"/>
<name>A0A518GUG0_9BACT</name>
<feature type="short sequence motif" description="Histidine triad motif" evidence="2 3">
    <location>
        <begin position="100"/>
        <end position="104"/>
    </location>
</feature>
<feature type="domain" description="HIT" evidence="4">
    <location>
        <begin position="8"/>
        <end position="115"/>
    </location>
</feature>
<dbReference type="PANTHER" id="PTHR46648">
    <property type="entry name" value="HIT FAMILY PROTEIN 1"/>
    <property type="match status" value="1"/>
</dbReference>
<dbReference type="RefSeq" id="WP_145266126.1">
    <property type="nucleotide sequence ID" value="NZ_CP036426.1"/>
</dbReference>
<protein>
    <submittedName>
        <fullName evidence="5">HIT-like protein</fullName>
        <ecNumber evidence="5">3.-.-.-</ecNumber>
    </submittedName>
</protein>
<keyword evidence="5" id="KW-0378">Hydrolase</keyword>
<reference evidence="5 6" key="1">
    <citation type="submission" date="2019-02" db="EMBL/GenBank/DDBJ databases">
        <title>Deep-cultivation of Planctomycetes and their phenomic and genomic characterization uncovers novel biology.</title>
        <authorList>
            <person name="Wiegand S."/>
            <person name="Jogler M."/>
            <person name="Boedeker C."/>
            <person name="Pinto D."/>
            <person name="Vollmers J."/>
            <person name="Rivas-Marin E."/>
            <person name="Kohn T."/>
            <person name="Peeters S.H."/>
            <person name="Heuer A."/>
            <person name="Rast P."/>
            <person name="Oberbeckmann S."/>
            <person name="Bunk B."/>
            <person name="Jeske O."/>
            <person name="Meyerdierks A."/>
            <person name="Storesund J.E."/>
            <person name="Kallscheuer N."/>
            <person name="Luecker S."/>
            <person name="Lage O.M."/>
            <person name="Pohl T."/>
            <person name="Merkel B.J."/>
            <person name="Hornburger P."/>
            <person name="Mueller R.-W."/>
            <person name="Bruemmer F."/>
            <person name="Labrenz M."/>
            <person name="Spormann A.M."/>
            <person name="Op den Camp H."/>
            <person name="Overmann J."/>
            <person name="Amann R."/>
            <person name="Jetten M.S.M."/>
            <person name="Mascher T."/>
            <person name="Medema M.H."/>
            <person name="Devos D.P."/>
            <person name="Kaster A.-K."/>
            <person name="Ovreas L."/>
            <person name="Rohde M."/>
            <person name="Galperin M.Y."/>
            <person name="Jogler C."/>
        </authorList>
    </citation>
    <scope>NUCLEOTIDE SEQUENCE [LARGE SCALE GENOMIC DNA]</scope>
    <source>
        <strain evidence="5 6">ElP</strain>
    </source>
</reference>
<dbReference type="GO" id="GO:0016787">
    <property type="term" value="F:hydrolase activity"/>
    <property type="evidence" value="ECO:0007669"/>
    <property type="project" value="UniProtKB-KW"/>
</dbReference>
<dbReference type="AlphaFoldDB" id="A0A518GUG0"/>